<evidence type="ECO:0000259" key="4">
    <source>
        <dbReference type="Pfam" id="PF05378"/>
    </source>
</evidence>
<sequence length="1340" mass="143231">MYNVAVDIGGTFTDCVVHDVAGGRVVAAKSPSRRDDLAAGVLGSVQAAADRLGIPLEDILRGTERFIHGSTVATNAMIERDGAGTAYLTSAGHEDTLAIGKIFQKRAGLSEREISHLNRLSMADPPLVERELVFGVAERLDYRGRVVLPLTEAEIALAVERVRDSGARAVAICLLWSFLNPDHERRLADAISAALPDVYVSASVDVSPVLGEYERGVTTALNAYLGPPISAYLGELQDRLSAAGLAAPVLLMTAEGGVVPIESARRRPVSLLDSGPVGGTLGSRFVGRAYGEPNVICTDVGGTSFDVSLVIGDMLQLENEPVIAQYAFKVPKVAVKSIGAGGGSIAWIDQIGVLKVGPQSAGARPGPACYGLGGTAPTVTDANVILGYLNPENFLGGAMTLDREAAVRAFEPLAERLGQTVEETAAGVHRIMNAHMADLLRASSIERGHDPREFALFAYGGAAATHAIGYSAEAGVKGIHVLAEATAFSALGMLTADLEHSFERALPVSTPFSDEDLGAISGLFAQLREAAEEQLRDEGEDVAHARFRRRLLMRFRAQVHEIEIDVPEGLELDHDGIATLLDVFTARYEQTYGEGSAYPEAGVEITTFRLTATVPTSVRELPRPEPATTDVEQARTGEREAYFDGHGRIPMAVYDGEALAPGHRVEGPAVIERYGDSVLLPPGFSAEVDDLGSIYVPIPEASEAAGEHAALRDGRLDPITYEVIRNRLWAINDEQAQTAARKSGSQFIYEAFDFNAGLLDAQGDGLFAGVYVLFHTTGLDMTVKAIVERFPEIRDGDMFITNDPWVGAIHFNDFVVVTPVFSDGEIVAWGALVMHYQDVGGPVPGSFVVGATNVFEECPIITPLKLMDAGRYCSEVETLLLRNTRTPTMNALNLRATVASQMTTKRRVLEVIDRYGREAFRAACDQIQEEVAETVGARLDQIPDGEWYDHVYLDHDGVNYELYEVKLKLTKRGRKLTFDFTGTAPQAPGMINGTITGLRGGVMVAMLVMLGYEIPWSTGGLRDIVEIITESGTVNNCDYPAACSGGSVCAEEATENLAGTVVGKMLASSGRLRDESMAVWYPYFNIVILAGLDQYGDPLAHLMFDNAAGGGGARRWGDGVDCGGYFESVSCVCPNVESNEKIFPVLELFRRRAAGSYGHGRHRGGTGIEIGTISYDVDADLEVIITTHGVALPGAPGLYGGLPCAINSNVILRGADAREQLLGGHLVSGEAEIGSEEREVLEAKARTVLRPGDLMLTRNEGGPGFGDPLTRDAALVDRDLRAGLCLPGDAEAIYGVVQNGSGHDPAATQARREELRRERLAGAIPVSEAIERYGVEGAVG</sequence>
<evidence type="ECO:0000313" key="6">
    <source>
        <dbReference type="EMBL" id="CAB4865286.1"/>
    </source>
</evidence>
<dbReference type="Pfam" id="PF19278">
    <property type="entry name" value="Hydant_A_C"/>
    <property type="match status" value="1"/>
</dbReference>
<dbReference type="GO" id="GO:0005829">
    <property type="term" value="C:cytosol"/>
    <property type="evidence" value="ECO:0007669"/>
    <property type="project" value="TreeGrafter"/>
</dbReference>
<dbReference type="InterPro" id="IPR045079">
    <property type="entry name" value="Oxoprolinase-like"/>
</dbReference>
<evidence type="ECO:0000256" key="1">
    <source>
        <dbReference type="ARBA" id="ARBA00010403"/>
    </source>
</evidence>
<dbReference type="Pfam" id="PF01968">
    <property type="entry name" value="Hydantoinase_A"/>
    <property type="match status" value="1"/>
</dbReference>
<dbReference type="Pfam" id="PF05378">
    <property type="entry name" value="Hydant_A_N"/>
    <property type="match status" value="1"/>
</dbReference>
<dbReference type="InterPro" id="IPR003692">
    <property type="entry name" value="Hydantoinase_B"/>
</dbReference>
<dbReference type="InterPro" id="IPR002821">
    <property type="entry name" value="Hydantoinase_A"/>
</dbReference>
<feature type="domain" description="Hydantoinase/oxoprolinase N-terminal" evidence="4">
    <location>
        <begin position="4"/>
        <end position="192"/>
    </location>
</feature>
<dbReference type="Pfam" id="PF02538">
    <property type="entry name" value="Hydantoinase_B"/>
    <property type="match status" value="1"/>
</dbReference>
<feature type="domain" description="Hydantoinase A/oxoprolinase" evidence="2">
    <location>
        <begin position="215"/>
        <end position="500"/>
    </location>
</feature>
<dbReference type="GO" id="GO:0006749">
    <property type="term" value="P:glutathione metabolic process"/>
    <property type="evidence" value="ECO:0007669"/>
    <property type="project" value="TreeGrafter"/>
</dbReference>
<protein>
    <submittedName>
        <fullName evidence="6">Unannotated protein</fullName>
    </submittedName>
</protein>
<accession>A0A6J7D4G0</accession>
<dbReference type="PANTHER" id="PTHR11365">
    <property type="entry name" value="5-OXOPROLINASE RELATED"/>
    <property type="match status" value="1"/>
</dbReference>
<reference evidence="6" key="1">
    <citation type="submission" date="2020-05" db="EMBL/GenBank/DDBJ databases">
        <authorList>
            <person name="Chiriac C."/>
            <person name="Salcher M."/>
            <person name="Ghai R."/>
            <person name="Kavagutti S V."/>
        </authorList>
    </citation>
    <scope>NUCLEOTIDE SEQUENCE</scope>
</reference>
<dbReference type="PANTHER" id="PTHR11365:SF23">
    <property type="entry name" value="HYPOTHETICAL 5-OXOPROLINASE (EUROFUNG)-RELATED"/>
    <property type="match status" value="1"/>
</dbReference>
<comment type="similarity">
    <text evidence="1">Belongs to the oxoprolinase family.</text>
</comment>
<evidence type="ECO:0000259" key="5">
    <source>
        <dbReference type="Pfam" id="PF19278"/>
    </source>
</evidence>
<gene>
    <name evidence="6" type="ORF">UFOPK3423_00457</name>
</gene>
<evidence type="ECO:0000259" key="2">
    <source>
        <dbReference type="Pfam" id="PF01968"/>
    </source>
</evidence>
<dbReference type="InterPro" id="IPR008040">
    <property type="entry name" value="Hydant_A_N"/>
</dbReference>
<proteinExistence type="inferred from homology"/>
<dbReference type="EMBL" id="CAFBLQ010000034">
    <property type="protein sequence ID" value="CAB4865286.1"/>
    <property type="molecule type" value="Genomic_DNA"/>
</dbReference>
<evidence type="ECO:0000259" key="3">
    <source>
        <dbReference type="Pfam" id="PF02538"/>
    </source>
</evidence>
<organism evidence="6">
    <name type="scientific">freshwater metagenome</name>
    <dbReference type="NCBI Taxonomy" id="449393"/>
    <lineage>
        <taxon>unclassified sequences</taxon>
        <taxon>metagenomes</taxon>
        <taxon>ecological metagenomes</taxon>
    </lineage>
</organism>
<dbReference type="InterPro" id="IPR049517">
    <property type="entry name" value="ACX-like_C"/>
</dbReference>
<feature type="domain" description="Acetophenone carboxylase-like C-terminal" evidence="5">
    <location>
        <begin position="520"/>
        <end position="690"/>
    </location>
</feature>
<dbReference type="GO" id="GO:0017168">
    <property type="term" value="F:5-oxoprolinase (ATP-hydrolyzing) activity"/>
    <property type="evidence" value="ECO:0007669"/>
    <property type="project" value="TreeGrafter"/>
</dbReference>
<name>A0A6J7D4G0_9ZZZZ</name>
<feature type="domain" description="Hydantoinase B/oxoprolinase" evidence="3">
    <location>
        <begin position="717"/>
        <end position="1268"/>
    </location>
</feature>